<evidence type="ECO:0000313" key="3">
    <source>
        <dbReference type="Proteomes" id="UP000663828"/>
    </source>
</evidence>
<dbReference type="OrthoDB" id="10030453at2759"/>
<gene>
    <name evidence="1" type="ORF">EDS130_LOCUS1200</name>
    <name evidence="2" type="ORF">XAT740_LOCUS2471</name>
</gene>
<dbReference type="InterPro" id="IPR018792">
    <property type="entry name" value="NUPR1-like"/>
</dbReference>
<dbReference type="AlphaFoldDB" id="A0A813N891"/>
<proteinExistence type="predicted"/>
<reference evidence="1" key="1">
    <citation type="submission" date="2021-02" db="EMBL/GenBank/DDBJ databases">
        <authorList>
            <person name="Nowell W R."/>
        </authorList>
    </citation>
    <scope>NUCLEOTIDE SEQUENCE</scope>
</reference>
<protein>
    <submittedName>
        <fullName evidence="1">Uncharacterized protein</fullName>
    </submittedName>
</protein>
<dbReference type="Proteomes" id="UP000663828">
    <property type="component" value="Unassembled WGS sequence"/>
</dbReference>
<accession>A0A813N891</accession>
<keyword evidence="3" id="KW-1185">Reference proteome</keyword>
<evidence type="ECO:0000313" key="4">
    <source>
        <dbReference type="Proteomes" id="UP000663852"/>
    </source>
</evidence>
<name>A0A813N891_ADIRI</name>
<dbReference type="EMBL" id="CAJNOJ010000003">
    <property type="protein sequence ID" value="CAF0732580.1"/>
    <property type="molecule type" value="Genomic_DNA"/>
</dbReference>
<evidence type="ECO:0000313" key="2">
    <source>
        <dbReference type="EMBL" id="CAF0790785.1"/>
    </source>
</evidence>
<sequence>MESSVSCSSCSNSKYIVIRLRLKATSYGKRSLLPLLPSIILIMSATNSISASELAEQNAEDTYEQYEKYFHAGSGGKQRSKVEVAINSQRYDAGGDTRKIVTAMVNNEKNRQHAHK</sequence>
<dbReference type="Pfam" id="PF10195">
    <property type="entry name" value="Phospho_p8"/>
    <property type="match status" value="1"/>
</dbReference>
<comment type="caution">
    <text evidence="1">The sequence shown here is derived from an EMBL/GenBank/DDBJ whole genome shotgun (WGS) entry which is preliminary data.</text>
</comment>
<dbReference type="Proteomes" id="UP000663852">
    <property type="component" value="Unassembled WGS sequence"/>
</dbReference>
<dbReference type="EMBL" id="CAJNOR010000086">
    <property type="protein sequence ID" value="CAF0790785.1"/>
    <property type="molecule type" value="Genomic_DNA"/>
</dbReference>
<evidence type="ECO:0000313" key="1">
    <source>
        <dbReference type="EMBL" id="CAF0732580.1"/>
    </source>
</evidence>
<organism evidence="1 4">
    <name type="scientific">Adineta ricciae</name>
    <name type="common">Rotifer</name>
    <dbReference type="NCBI Taxonomy" id="249248"/>
    <lineage>
        <taxon>Eukaryota</taxon>
        <taxon>Metazoa</taxon>
        <taxon>Spiralia</taxon>
        <taxon>Gnathifera</taxon>
        <taxon>Rotifera</taxon>
        <taxon>Eurotatoria</taxon>
        <taxon>Bdelloidea</taxon>
        <taxon>Adinetida</taxon>
        <taxon>Adinetidae</taxon>
        <taxon>Adineta</taxon>
    </lineage>
</organism>